<evidence type="ECO:0000313" key="1">
    <source>
        <dbReference type="EMBL" id="CAB4572886.1"/>
    </source>
</evidence>
<accession>A0A6J6EAQ3</accession>
<reference evidence="1" key="1">
    <citation type="submission" date="2020-05" db="EMBL/GenBank/DDBJ databases">
        <authorList>
            <person name="Chiriac C."/>
            <person name="Salcher M."/>
            <person name="Ghai R."/>
            <person name="Kavagutti S V."/>
        </authorList>
    </citation>
    <scope>NUCLEOTIDE SEQUENCE</scope>
</reference>
<sequence length="56" mass="6511">MLGGINNALFLQSLGGFLALLVFIPLLRWTFDSPSVKAERVRRREIKKSLRRLKRK</sequence>
<gene>
    <name evidence="1" type="ORF">UFOPK1747_00077</name>
</gene>
<dbReference type="AlphaFoldDB" id="A0A6J6EAQ3"/>
<protein>
    <submittedName>
        <fullName evidence="1">Unannotated protein</fullName>
    </submittedName>
</protein>
<name>A0A6J6EAQ3_9ZZZZ</name>
<proteinExistence type="predicted"/>
<organism evidence="1">
    <name type="scientific">freshwater metagenome</name>
    <dbReference type="NCBI Taxonomy" id="449393"/>
    <lineage>
        <taxon>unclassified sequences</taxon>
        <taxon>metagenomes</taxon>
        <taxon>ecological metagenomes</taxon>
    </lineage>
</organism>
<dbReference type="EMBL" id="CAEZTV010000004">
    <property type="protein sequence ID" value="CAB4572886.1"/>
    <property type="molecule type" value="Genomic_DNA"/>
</dbReference>